<gene>
    <name evidence="1" type="ORF">PT974_09541</name>
</gene>
<dbReference type="Proteomes" id="UP001338125">
    <property type="component" value="Unassembled WGS sequence"/>
</dbReference>
<keyword evidence="2" id="KW-1185">Reference proteome</keyword>
<evidence type="ECO:0000313" key="1">
    <source>
        <dbReference type="EMBL" id="KAK5991261.1"/>
    </source>
</evidence>
<dbReference type="EMBL" id="JAVFKD010000014">
    <property type="protein sequence ID" value="KAK5991261.1"/>
    <property type="molecule type" value="Genomic_DNA"/>
</dbReference>
<sequence>MASAEVGRRTTGPGLSPASMFLRALNQSKGSSAAVRAGFSWQITGQRNAKNLTVLPDSGSLNRAKVQKLRKKDARDVRKWEQGSGILGAQCSLHASSRRAFAHRVPHQQPQAVLTTQRSMMTILEGNPATTRPPCQTRGHQMIFIRGPGQGAQC</sequence>
<name>A0ABR0SHF4_9HYPO</name>
<protein>
    <submittedName>
        <fullName evidence="1">Uncharacterized protein</fullName>
    </submittedName>
</protein>
<proteinExistence type="predicted"/>
<reference evidence="1 2" key="1">
    <citation type="submission" date="2024-01" db="EMBL/GenBank/DDBJ databases">
        <title>Complete genome of Cladobotryum mycophilum ATHUM6906.</title>
        <authorList>
            <person name="Christinaki A.C."/>
            <person name="Myridakis A.I."/>
            <person name="Kouvelis V.N."/>
        </authorList>
    </citation>
    <scope>NUCLEOTIDE SEQUENCE [LARGE SCALE GENOMIC DNA]</scope>
    <source>
        <strain evidence="1 2">ATHUM6906</strain>
    </source>
</reference>
<comment type="caution">
    <text evidence="1">The sequence shown here is derived from an EMBL/GenBank/DDBJ whole genome shotgun (WGS) entry which is preliminary data.</text>
</comment>
<organism evidence="1 2">
    <name type="scientific">Cladobotryum mycophilum</name>
    <dbReference type="NCBI Taxonomy" id="491253"/>
    <lineage>
        <taxon>Eukaryota</taxon>
        <taxon>Fungi</taxon>
        <taxon>Dikarya</taxon>
        <taxon>Ascomycota</taxon>
        <taxon>Pezizomycotina</taxon>
        <taxon>Sordariomycetes</taxon>
        <taxon>Hypocreomycetidae</taxon>
        <taxon>Hypocreales</taxon>
        <taxon>Hypocreaceae</taxon>
        <taxon>Cladobotryum</taxon>
    </lineage>
</organism>
<evidence type="ECO:0000313" key="2">
    <source>
        <dbReference type="Proteomes" id="UP001338125"/>
    </source>
</evidence>
<accession>A0ABR0SHF4</accession>